<keyword evidence="1" id="KW-0479">Metal-binding</keyword>
<keyword evidence="4" id="KW-0464">Manganese</keyword>
<dbReference type="PANTHER" id="PTHR11358:SF35">
    <property type="entry name" value="FORMIMIDOYLGLUTAMASE"/>
    <property type="match status" value="1"/>
</dbReference>
<keyword evidence="2" id="KW-0378">Hydrolase</keyword>
<evidence type="ECO:0000256" key="2">
    <source>
        <dbReference type="ARBA" id="ARBA00022801"/>
    </source>
</evidence>
<dbReference type="RefSeq" id="WP_309532747.1">
    <property type="nucleotide sequence ID" value="NZ_CP133721.1"/>
</dbReference>
<keyword evidence="7" id="KW-1185">Reference proteome</keyword>
<evidence type="ECO:0000256" key="1">
    <source>
        <dbReference type="ARBA" id="ARBA00022723"/>
    </source>
</evidence>
<dbReference type="Gene3D" id="3.40.800.10">
    <property type="entry name" value="Ureohydrolase domain"/>
    <property type="match status" value="1"/>
</dbReference>
<dbReference type="SUPFAM" id="SSF52768">
    <property type="entry name" value="Arginase/deacetylase"/>
    <property type="match status" value="1"/>
</dbReference>
<organism evidence="6 7">
    <name type="scientific">Flavobacterium nakdongensis</name>
    <dbReference type="NCBI Taxonomy" id="3073563"/>
    <lineage>
        <taxon>Bacteria</taxon>
        <taxon>Pseudomonadati</taxon>
        <taxon>Bacteroidota</taxon>
        <taxon>Flavobacteriia</taxon>
        <taxon>Flavobacteriales</taxon>
        <taxon>Flavobacteriaceae</taxon>
        <taxon>Flavobacterium</taxon>
    </lineage>
</organism>
<keyword evidence="3" id="KW-0369">Histidine metabolism</keyword>
<proteinExistence type="inferred from homology"/>
<dbReference type="PROSITE" id="PS51409">
    <property type="entry name" value="ARGINASE_2"/>
    <property type="match status" value="1"/>
</dbReference>
<dbReference type="CDD" id="cd09988">
    <property type="entry name" value="Formimidoylglutamase"/>
    <property type="match status" value="1"/>
</dbReference>
<dbReference type="Proteomes" id="UP001180481">
    <property type="component" value="Chromosome"/>
</dbReference>
<gene>
    <name evidence="6" type="ORF">RF683_03070</name>
</gene>
<reference evidence="6" key="1">
    <citation type="submission" date="2023-09" db="EMBL/GenBank/DDBJ databases">
        <title>Flavobacterium sp. 20NA77.7 isolated from freshwater.</title>
        <authorList>
            <person name="Le V."/>
            <person name="Ko S.-R."/>
            <person name="Ahn C.-Y."/>
            <person name="Oh H.-M."/>
        </authorList>
    </citation>
    <scope>NUCLEOTIDE SEQUENCE</scope>
    <source>
        <strain evidence="6">20NA77.7</strain>
    </source>
</reference>
<dbReference type="InterPro" id="IPR006035">
    <property type="entry name" value="Ureohydrolase"/>
</dbReference>
<evidence type="ECO:0000313" key="6">
    <source>
        <dbReference type="EMBL" id="WMW78443.1"/>
    </source>
</evidence>
<accession>A0ABY9RB27</accession>
<dbReference type="InterPro" id="IPR023696">
    <property type="entry name" value="Ureohydrolase_dom_sf"/>
</dbReference>
<sequence>MEKLKLFSSTDLAKITQHRSGEVKFGEKIITLPKDEDIFESLKNCEAKFALIGLPEDIGVKANLGRIGTASAFSSALKSLVNFQHNKFCKGSELIALGELDFSEEMAIASKLSTSNKEERKQLFQLVERIDKEVSHLICLVVKAGKIPIIIGGGHNNAYGNIKGLALAKGKPINAINFDAHTDFRIMEGRHSGNGFTYAFEDGFLKKYFIFGLHENFVSKSVFNTIKSITERIKYNTYEEIAVRKEKSFTSELSSALKFINDTPFGIELDLDALPGIYSSAMTLSGFSIEKARHFIHFFGKEEQASYFHICEGAPDLDHSNNNHLTGKLIATLIVDFIKSKHTADY</sequence>
<evidence type="ECO:0000256" key="3">
    <source>
        <dbReference type="ARBA" id="ARBA00022808"/>
    </source>
</evidence>
<dbReference type="PANTHER" id="PTHR11358">
    <property type="entry name" value="ARGINASE/AGMATINASE"/>
    <property type="match status" value="1"/>
</dbReference>
<evidence type="ECO:0000256" key="4">
    <source>
        <dbReference type="ARBA" id="ARBA00023211"/>
    </source>
</evidence>
<protein>
    <submittedName>
        <fullName evidence="6">Formimidoylglutamase</fullName>
    </submittedName>
</protein>
<name>A0ABY9RB27_9FLAO</name>
<dbReference type="EMBL" id="CP133721">
    <property type="protein sequence ID" value="WMW78443.1"/>
    <property type="molecule type" value="Genomic_DNA"/>
</dbReference>
<comment type="similarity">
    <text evidence="5">Belongs to the arginase family.</text>
</comment>
<evidence type="ECO:0000256" key="5">
    <source>
        <dbReference type="PROSITE-ProRule" id="PRU00742"/>
    </source>
</evidence>
<evidence type="ECO:0000313" key="7">
    <source>
        <dbReference type="Proteomes" id="UP001180481"/>
    </source>
</evidence>
<dbReference type="Pfam" id="PF00491">
    <property type="entry name" value="Arginase"/>
    <property type="match status" value="1"/>
</dbReference>